<keyword evidence="2" id="KW-1185">Reference proteome</keyword>
<protein>
    <recommendedName>
        <fullName evidence="3">YjjI family glycine radical enzyme</fullName>
    </recommendedName>
</protein>
<dbReference type="Pfam" id="PF11230">
    <property type="entry name" value="YjjI-like"/>
    <property type="match status" value="1"/>
</dbReference>
<dbReference type="STRING" id="870242.cpu_00180"/>
<dbReference type="EMBL" id="BDJK01000001">
    <property type="protein sequence ID" value="GAV21508.1"/>
    <property type="molecule type" value="Genomic_DNA"/>
</dbReference>
<evidence type="ECO:0008006" key="3">
    <source>
        <dbReference type="Google" id="ProtNLM"/>
    </source>
</evidence>
<proteinExistence type="predicted"/>
<evidence type="ECO:0000313" key="2">
    <source>
        <dbReference type="Proteomes" id="UP000187485"/>
    </source>
</evidence>
<reference evidence="2" key="1">
    <citation type="submission" date="2016-12" db="EMBL/GenBank/DDBJ databases">
        <title>Draft Genome Sequences od Carboxydothermus pertinax and islandicus, Hydrogenogenic Carboxydotrophic Bacteria.</title>
        <authorList>
            <person name="Fukuyama Y."/>
            <person name="Ohmae K."/>
            <person name="Yoneda Y."/>
            <person name="Yoshida T."/>
            <person name="Sako Y."/>
        </authorList>
    </citation>
    <scope>NUCLEOTIDE SEQUENCE [LARGE SCALE GENOMIC DNA]</scope>
    <source>
        <strain evidence="2">Ug1</strain>
    </source>
</reference>
<dbReference type="RefSeq" id="WP_200800611.1">
    <property type="nucleotide sequence ID" value="NZ_BDJK01000001.1"/>
</dbReference>
<evidence type="ECO:0000313" key="1">
    <source>
        <dbReference type="EMBL" id="GAV21508.1"/>
    </source>
</evidence>
<sequence length="511" mass="57916">MKLETLSRVRRAMNRVYEIITDTSLDYKDKRHLLAAEAENFLPYVKISEKAQNYFAEGILCDLFEGHAPYRPRYILPDYQKFMEKGSEYLNLKPPQDLFEAVNALLIIYRYVPSITSYPVYLGQVDELLEPFVLAAGEELSEKLLKMFLVQIDRVLPDGFVHMNIGPKDTRTGRLLLKLERELKQAVPNISLKYNEETPDSFAVEAVKTALEIGKPYFVNDRELKEDLDPAYGVASCYNTLLIGGGSFTLVRLNLKEAAKKARDFQDFIQNVLPDAVLAQAEVINARAKFIVEEAKFFETSFLAKEGLISLDRFTSMAGYFGLYECLEHLTGLKLGQDKEALYYAEQVLKTAKDTLKRVPGAYCNGTGGRIGFHAQSGIDSDIDVTPGVRIKYGEEPDIFTQIKTEGRLHKYFDTGISDIYIFDRTARENPEGVLKIIKGALEEGIRVFSFNTSDSEFIRITGYLVKRTDVLKYEKGEVLREDTVKLGAASIKNNNTEARKVRIIGERNSQ</sequence>
<dbReference type="Proteomes" id="UP000187485">
    <property type="component" value="Unassembled WGS sequence"/>
</dbReference>
<organism evidence="1 2">
    <name type="scientific">Carboxydothermus pertinax</name>
    <dbReference type="NCBI Taxonomy" id="870242"/>
    <lineage>
        <taxon>Bacteria</taxon>
        <taxon>Bacillati</taxon>
        <taxon>Bacillota</taxon>
        <taxon>Clostridia</taxon>
        <taxon>Thermoanaerobacterales</taxon>
        <taxon>Thermoanaerobacteraceae</taxon>
        <taxon>Carboxydothermus</taxon>
    </lineage>
</organism>
<dbReference type="Gene3D" id="3.20.70.20">
    <property type="match status" value="1"/>
</dbReference>
<dbReference type="InterPro" id="IPR016905">
    <property type="entry name" value="Glycyl_radical_YjjI-like"/>
</dbReference>
<comment type="caution">
    <text evidence="1">The sequence shown here is derived from an EMBL/GenBank/DDBJ whole genome shotgun (WGS) entry which is preliminary data.</text>
</comment>
<name>A0A1L8CRG6_9THEO</name>
<gene>
    <name evidence="1" type="ORF">cpu_00180</name>
</gene>
<dbReference type="AlphaFoldDB" id="A0A1L8CRG6"/>
<dbReference type="SUPFAM" id="SSF51998">
    <property type="entry name" value="PFL-like glycyl radical enzymes"/>
    <property type="match status" value="1"/>
</dbReference>
<dbReference type="NCBIfam" id="TIGR04040">
    <property type="entry name" value="glycyl_YjjI"/>
    <property type="match status" value="1"/>
</dbReference>
<accession>A0A1L8CRG6</accession>